<dbReference type="PANTHER" id="PTHR33048">
    <property type="entry name" value="PTH11-LIKE INTEGRAL MEMBRANE PROTEIN (AFU_ORTHOLOGUE AFUA_5G11245)"/>
    <property type="match status" value="1"/>
</dbReference>
<evidence type="ECO:0000313" key="9">
    <source>
        <dbReference type="Proteomes" id="UP000326198"/>
    </source>
</evidence>
<dbReference type="InterPro" id="IPR049326">
    <property type="entry name" value="Rhodopsin_dom_fungi"/>
</dbReference>
<evidence type="ECO:0000256" key="3">
    <source>
        <dbReference type="ARBA" id="ARBA00022989"/>
    </source>
</evidence>
<dbReference type="EMBL" id="ML736166">
    <property type="protein sequence ID" value="KAE8381967.1"/>
    <property type="molecule type" value="Genomic_DNA"/>
</dbReference>
<feature type="transmembrane region" description="Helical" evidence="6">
    <location>
        <begin position="162"/>
        <end position="187"/>
    </location>
</feature>
<dbReference type="GO" id="GO:0016020">
    <property type="term" value="C:membrane"/>
    <property type="evidence" value="ECO:0007669"/>
    <property type="project" value="UniProtKB-SubCell"/>
</dbReference>
<feature type="transmembrane region" description="Helical" evidence="6">
    <location>
        <begin position="238"/>
        <end position="261"/>
    </location>
</feature>
<evidence type="ECO:0000313" key="8">
    <source>
        <dbReference type="EMBL" id="KAE8381967.1"/>
    </source>
</evidence>
<dbReference type="InterPro" id="IPR052337">
    <property type="entry name" value="SAT4-like"/>
</dbReference>
<accession>A0A5N7BKE0</accession>
<evidence type="ECO:0000256" key="6">
    <source>
        <dbReference type="SAM" id="Phobius"/>
    </source>
</evidence>
<dbReference type="Proteomes" id="UP000326198">
    <property type="component" value="Unassembled WGS sequence"/>
</dbReference>
<feature type="transmembrane region" description="Helical" evidence="6">
    <location>
        <begin position="87"/>
        <end position="109"/>
    </location>
</feature>
<feature type="transmembrane region" description="Helical" evidence="6">
    <location>
        <begin position="121"/>
        <end position="142"/>
    </location>
</feature>
<evidence type="ECO:0000256" key="1">
    <source>
        <dbReference type="ARBA" id="ARBA00004141"/>
    </source>
</evidence>
<protein>
    <recommendedName>
        <fullName evidence="7">Rhodopsin domain-containing protein</fullName>
    </recommendedName>
</protein>
<dbReference type="PANTHER" id="PTHR33048:SF93">
    <property type="entry name" value="INTEGRAL MEMBRANE PROTEIN"/>
    <property type="match status" value="1"/>
</dbReference>
<sequence>MLSHERDKAVAVLWVMTGLSFIFVPLRLYTRIYILGGVKMDDHVFNLGWIFLLLHSTFCTIAGQHGYADSIFALEVHEAAQTVYMDLVGHTFAVLGLALANVSLGIFLLRIVIKPWHKISIWIAMVSVSVLSIFMSIVFWVQQAPLSSIYDPSVPGRIVVPIMPISLLLGVWCTVVDFFFAILPWLFIWEVNIKFKEKVTIAVSLSLGFIAGICGIIRTVELGELSSDDFTEGSATLIIWLAIELAMTLICTGIPTVRPLYRRAVHGSYAKSAPEGYTTHNKNDGSTPRYEMPMRNSKRYMCMDDENHEMWATTASAMHDEEIRGAAIHDEGSQYIDRIRVRQEVRVETS</sequence>
<dbReference type="Pfam" id="PF20684">
    <property type="entry name" value="Fung_rhodopsin"/>
    <property type="match status" value="1"/>
</dbReference>
<feature type="transmembrane region" description="Helical" evidence="6">
    <location>
        <begin position="12"/>
        <end position="32"/>
    </location>
</feature>
<reference evidence="8 9" key="1">
    <citation type="submission" date="2019-04" db="EMBL/GenBank/DDBJ databases">
        <title>Friends and foes A comparative genomics studyof 23 Aspergillus species from section Flavi.</title>
        <authorList>
            <consortium name="DOE Joint Genome Institute"/>
            <person name="Kjaerbolling I."/>
            <person name="Vesth T."/>
            <person name="Frisvad J.C."/>
            <person name="Nybo J.L."/>
            <person name="Theobald S."/>
            <person name="Kildgaard S."/>
            <person name="Isbrandt T."/>
            <person name="Kuo A."/>
            <person name="Sato A."/>
            <person name="Lyhne E.K."/>
            <person name="Kogle M.E."/>
            <person name="Wiebenga A."/>
            <person name="Kun R.S."/>
            <person name="Lubbers R.J."/>
            <person name="Makela M.R."/>
            <person name="Barry K."/>
            <person name="Chovatia M."/>
            <person name="Clum A."/>
            <person name="Daum C."/>
            <person name="Haridas S."/>
            <person name="He G."/>
            <person name="LaButti K."/>
            <person name="Lipzen A."/>
            <person name="Mondo S."/>
            <person name="Riley R."/>
            <person name="Salamov A."/>
            <person name="Simmons B.A."/>
            <person name="Magnuson J.K."/>
            <person name="Henrissat B."/>
            <person name="Mortensen U.H."/>
            <person name="Larsen T.O."/>
            <person name="Devries R.P."/>
            <person name="Grigoriev I.V."/>
            <person name="Machida M."/>
            <person name="Baker S.E."/>
            <person name="Andersen M.R."/>
        </authorList>
    </citation>
    <scope>NUCLEOTIDE SEQUENCE [LARGE SCALE GENOMIC DNA]</scope>
    <source>
        <strain evidence="8 9">IBT 29228</strain>
    </source>
</reference>
<keyword evidence="9" id="KW-1185">Reference proteome</keyword>
<comment type="similarity">
    <text evidence="5">Belongs to the SAT4 family.</text>
</comment>
<evidence type="ECO:0000256" key="2">
    <source>
        <dbReference type="ARBA" id="ARBA00022692"/>
    </source>
</evidence>
<feature type="transmembrane region" description="Helical" evidence="6">
    <location>
        <begin position="199"/>
        <end position="218"/>
    </location>
</feature>
<dbReference type="AlphaFoldDB" id="A0A5N7BKE0"/>
<evidence type="ECO:0000256" key="5">
    <source>
        <dbReference type="ARBA" id="ARBA00038359"/>
    </source>
</evidence>
<evidence type="ECO:0000256" key="4">
    <source>
        <dbReference type="ARBA" id="ARBA00023136"/>
    </source>
</evidence>
<keyword evidence="4 6" id="KW-0472">Membrane</keyword>
<name>A0A5N7BKE0_9EURO</name>
<dbReference type="OrthoDB" id="4682787at2759"/>
<keyword evidence="3 6" id="KW-1133">Transmembrane helix</keyword>
<comment type="subcellular location">
    <subcellularLocation>
        <location evidence="1">Membrane</location>
        <topology evidence="1">Multi-pass membrane protein</topology>
    </subcellularLocation>
</comment>
<proteinExistence type="inferred from homology"/>
<evidence type="ECO:0000259" key="7">
    <source>
        <dbReference type="Pfam" id="PF20684"/>
    </source>
</evidence>
<organism evidence="8 9">
    <name type="scientific">Aspergillus bertholletiae</name>
    <dbReference type="NCBI Taxonomy" id="1226010"/>
    <lineage>
        <taxon>Eukaryota</taxon>
        <taxon>Fungi</taxon>
        <taxon>Dikarya</taxon>
        <taxon>Ascomycota</taxon>
        <taxon>Pezizomycotina</taxon>
        <taxon>Eurotiomycetes</taxon>
        <taxon>Eurotiomycetidae</taxon>
        <taxon>Eurotiales</taxon>
        <taxon>Aspergillaceae</taxon>
        <taxon>Aspergillus</taxon>
        <taxon>Aspergillus subgen. Circumdati</taxon>
    </lineage>
</organism>
<feature type="domain" description="Rhodopsin" evidence="7">
    <location>
        <begin position="26"/>
        <end position="263"/>
    </location>
</feature>
<keyword evidence="2 6" id="KW-0812">Transmembrane</keyword>
<feature type="transmembrane region" description="Helical" evidence="6">
    <location>
        <begin position="44"/>
        <end position="67"/>
    </location>
</feature>
<gene>
    <name evidence="8" type="ORF">BDV26DRAFT_300448</name>
</gene>